<protein>
    <submittedName>
        <fullName evidence="3">Uncharacterized protein LOC108668895</fullName>
    </submittedName>
</protein>
<feature type="chain" id="PRO_5034459080" evidence="1">
    <location>
        <begin position="20"/>
        <end position="124"/>
    </location>
</feature>
<dbReference type="KEGG" id="hazt:108668895"/>
<dbReference type="OrthoDB" id="10568695at2759"/>
<evidence type="ECO:0000313" key="2">
    <source>
        <dbReference type="Proteomes" id="UP000694843"/>
    </source>
</evidence>
<feature type="signal peptide" evidence="1">
    <location>
        <begin position="1"/>
        <end position="19"/>
    </location>
</feature>
<organism evidence="2 3">
    <name type="scientific">Hyalella azteca</name>
    <name type="common">Amphipod</name>
    <dbReference type="NCBI Taxonomy" id="294128"/>
    <lineage>
        <taxon>Eukaryota</taxon>
        <taxon>Metazoa</taxon>
        <taxon>Ecdysozoa</taxon>
        <taxon>Arthropoda</taxon>
        <taxon>Crustacea</taxon>
        <taxon>Multicrustacea</taxon>
        <taxon>Malacostraca</taxon>
        <taxon>Eumalacostraca</taxon>
        <taxon>Peracarida</taxon>
        <taxon>Amphipoda</taxon>
        <taxon>Senticaudata</taxon>
        <taxon>Talitrida</taxon>
        <taxon>Talitroidea</taxon>
        <taxon>Hyalellidae</taxon>
        <taxon>Hyalella</taxon>
    </lineage>
</organism>
<dbReference type="RefSeq" id="XP_018011641.1">
    <property type="nucleotide sequence ID" value="XM_018156152.2"/>
</dbReference>
<proteinExistence type="predicted"/>
<dbReference type="GeneID" id="108668895"/>
<gene>
    <name evidence="3" type="primary">LOC108668895</name>
</gene>
<accession>A0A8B7NDS0</accession>
<evidence type="ECO:0000313" key="3">
    <source>
        <dbReference type="RefSeq" id="XP_018011641.1"/>
    </source>
</evidence>
<name>A0A8B7NDS0_HYAAZ</name>
<dbReference type="AlphaFoldDB" id="A0A8B7NDS0"/>
<evidence type="ECO:0000256" key="1">
    <source>
        <dbReference type="SAM" id="SignalP"/>
    </source>
</evidence>
<keyword evidence="1" id="KW-0732">Signal</keyword>
<sequence length="124" mass="12934">MRILSIVLVVAVAAALVAAVPQPQSEEIAAFKVRVPRSAAADDEQTLLVRVKRQFGFLSGGRDRNSRERYDISTETVDNNRNNDMATGTAVLIKAGVMSIIIKAILAAVLGGGAAGTTTVAPTG</sequence>
<reference evidence="3" key="1">
    <citation type="submission" date="2025-08" db="UniProtKB">
        <authorList>
            <consortium name="RefSeq"/>
        </authorList>
    </citation>
    <scope>IDENTIFICATION</scope>
    <source>
        <tissue evidence="3">Whole organism</tissue>
    </source>
</reference>
<dbReference type="Proteomes" id="UP000694843">
    <property type="component" value="Unplaced"/>
</dbReference>
<keyword evidence="2" id="KW-1185">Reference proteome</keyword>